<evidence type="ECO:0000313" key="6">
    <source>
        <dbReference type="Proteomes" id="UP000198647"/>
    </source>
</evidence>
<evidence type="ECO:0000256" key="1">
    <source>
        <dbReference type="ARBA" id="ARBA00022722"/>
    </source>
</evidence>
<keyword evidence="6" id="KW-1185">Reference proteome</keyword>
<evidence type="ECO:0000259" key="4">
    <source>
        <dbReference type="SMART" id="SM00927"/>
    </source>
</evidence>
<reference evidence="5 6" key="1">
    <citation type="submission" date="2016-10" db="EMBL/GenBank/DDBJ databases">
        <authorList>
            <person name="Varghese N."/>
            <person name="Submissions S."/>
        </authorList>
    </citation>
    <scope>NUCLEOTIDE SEQUENCE [LARGE SCALE GENOMIC DNA]</scope>
    <source>
        <strain evidence="5 6">DSM 20748</strain>
    </source>
</reference>
<dbReference type="CDD" id="cd22356">
    <property type="entry name" value="Sau3AI_N-like"/>
    <property type="match status" value="1"/>
</dbReference>
<dbReference type="RefSeq" id="WP_093106312.1">
    <property type="nucleotide sequence ID" value="NZ_FNOS01000002.1"/>
</dbReference>
<gene>
    <name evidence="5" type="ORF">SAMN04488081_1233</name>
</gene>
<dbReference type="Pfam" id="PF02976">
    <property type="entry name" value="MutH"/>
    <property type="match status" value="1"/>
</dbReference>
<dbReference type="SUPFAM" id="SSF52980">
    <property type="entry name" value="Restriction endonuclease-like"/>
    <property type="match status" value="2"/>
</dbReference>
<keyword evidence="3" id="KW-0378">Hydrolase</keyword>
<organism evidence="5 6">
    <name type="scientific">Salimicrobium album</name>
    <dbReference type="NCBI Taxonomy" id="50717"/>
    <lineage>
        <taxon>Bacteria</taxon>
        <taxon>Bacillati</taxon>
        <taxon>Bacillota</taxon>
        <taxon>Bacilli</taxon>
        <taxon>Bacillales</taxon>
        <taxon>Bacillaceae</taxon>
        <taxon>Salimicrobium</taxon>
    </lineage>
</organism>
<evidence type="ECO:0000256" key="2">
    <source>
        <dbReference type="ARBA" id="ARBA00022759"/>
    </source>
</evidence>
<keyword evidence="2" id="KW-0255">Endonuclease</keyword>
<sequence length="457" mass="53780">MPEYNESSPTSIEDFGKRISDKAFRDIIVESPHFISEEKGTYEVLKKNKGNLGQLVEKYHFGYAPNSDAAPDFEEAGVELKVTPYYRKKNGGYSAKERLVLNIINYHSIVEETFEKSAFWRKNSLLLLVHYFYEKELEQLDYQIKNVQLFQFPKKDIKIIREDWERIKSKVVEGKAHELSERDTNYLSACTKGSTSEKSMRSQPFSEKPAKQRAFSLKGSYMTFILNDYILKKKSTFDPSIYEETSDLSLEDHIIDRFEKYFGKTERELLENLGIDDERKPKNIKALIAGRIFNENLNDLAKAEEIQKADIKVKTIRVQKNGRVRESMSFPKFDYLDLVEQKWAESDLRNMFLEKKFLFIIFQEKEDGEFFLEDAKFWTIPDYDLEEHVRKVWEDTVEMIRTDDTGNLPAKSDSNYKVAHVRPHGRDKKDTLPLPSGREEVKRCFWLNNDYILEQIN</sequence>
<dbReference type="Proteomes" id="UP000198647">
    <property type="component" value="Unassembled WGS sequence"/>
</dbReference>
<dbReference type="NCBIfam" id="NF040973">
    <property type="entry name" value="restrict_Sau3AI"/>
    <property type="match status" value="1"/>
</dbReference>
<name>A0A1H3E3N2_9BACI</name>
<accession>A0A1H3E3N2</accession>
<comment type="caution">
    <text evidence="5">The sequence shown here is derived from an EMBL/GenBank/DDBJ whole genome shotgun (WGS) entry which is preliminary data.</text>
</comment>
<proteinExistence type="predicted"/>
<keyword evidence="1" id="KW-0540">Nuclease</keyword>
<evidence type="ECO:0000313" key="5">
    <source>
        <dbReference type="EMBL" id="SDX73275.1"/>
    </source>
</evidence>
<dbReference type="CDD" id="cd22355">
    <property type="entry name" value="Sau3AI_C"/>
    <property type="match status" value="1"/>
</dbReference>
<dbReference type="EMBL" id="FNOS01000002">
    <property type="protein sequence ID" value="SDX73275.1"/>
    <property type="molecule type" value="Genomic_DNA"/>
</dbReference>
<dbReference type="InterPro" id="IPR037057">
    <property type="entry name" value="DNA_rep_MutH/T2_RE_sf"/>
</dbReference>
<dbReference type="InterPro" id="IPR011337">
    <property type="entry name" value="DNA_rep_MutH/RE_typeII_Sau3AI"/>
</dbReference>
<protein>
    <submittedName>
        <fullName evidence="5">DNA mismatch repair protein MutH</fullName>
    </submittedName>
</protein>
<feature type="domain" description="DNA mismatch repair MutH/Type II restriction enzyme Sau3AI" evidence="4">
    <location>
        <begin position="63"/>
        <end position="163"/>
    </location>
</feature>
<dbReference type="Gene3D" id="3.40.600.10">
    <property type="entry name" value="DNA mismatch repair MutH/Restriction endonuclease, type II"/>
    <property type="match status" value="2"/>
</dbReference>
<dbReference type="InterPro" id="IPR011335">
    <property type="entry name" value="Restrct_endonuc-II-like"/>
</dbReference>
<evidence type="ECO:0000256" key="3">
    <source>
        <dbReference type="ARBA" id="ARBA00022801"/>
    </source>
</evidence>
<dbReference type="SMART" id="SM00927">
    <property type="entry name" value="MutH"/>
    <property type="match status" value="1"/>
</dbReference>